<dbReference type="InterPro" id="IPR016032">
    <property type="entry name" value="Sig_transdc_resp-reg_C-effctor"/>
</dbReference>
<evidence type="ECO:0000256" key="3">
    <source>
        <dbReference type="ARBA" id="ARBA00023163"/>
    </source>
</evidence>
<keyword evidence="7" id="KW-1185">Reference proteome</keyword>
<dbReference type="AlphaFoldDB" id="A0A7Y3RNF1"/>
<sequence>MFPAEAYVIIVAVLFVLLGIWMGRQLTVPKDREGFSRNEAAIEVLGLSSRECAVLELLGQGMANKEIARALEISPNTVKTHLSHLFEKLDVSRRAQAVMKAKELSLIP</sequence>
<evidence type="ECO:0000259" key="5">
    <source>
        <dbReference type="PROSITE" id="PS50043"/>
    </source>
</evidence>
<proteinExistence type="predicted"/>
<keyword evidence="4" id="KW-0812">Transmembrane</keyword>
<comment type="caution">
    <text evidence="6">The sequence shown here is derived from an EMBL/GenBank/DDBJ whole genome shotgun (WGS) entry which is preliminary data.</text>
</comment>
<dbReference type="GO" id="GO:0006355">
    <property type="term" value="P:regulation of DNA-templated transcription"/>
    <property type="evidence" value="ECO:0007669"/>
    <property type="project" value="InterPro"/>
</dbReference>
<dbReference type="Proteomes" id="UP000536835">
    <property type="component" value="Unassembled WGS sequence"/>
</dbReference>
<dbReference type="GO" id="GO:0003677">
    <property type="term" value="F:DNA binding"/>
    <property type="evidence" value="ECO:0007669"/>
    <property type="project" value="UniProtKB-KW"/>
</dbReference>
<dbReference type="Gene3D" id="1.10.10.10">
    <property type="entry name" value="Winged helix-like DNA-binding domain superfamily/Winged helix DNA-binding domain"/>
    <property type="match status" value="1"/>
</dbReference>
<reference evidence="6 7" key="1">
    <citation type="submission" date="2020-05" db="EMBL/GenBank/DDBJ databases">
        <title>Parvularcula mediterraneae sp. nov., isolated from polypropylene straw from shallow seawater of the seashore of Laganas in Zakynthos island, Greece.</title>
        <authorList>
            <person name="Szabo I."/>
            <person name="Al-Omari J."/>
            <person name="Rado J."/>
            <person name="Szerdahelyi G.S."/>
        </authorList>
    </citation>
    <scope>NUCLEOTIDE SEQUENCE [LARGE SCALE GENOMIC DNA]</scope>
    <source>
        <strain evidence="6 7">ZS-1/3</strain>
    </source>
</reference>
<dbReference type="PANTHER" id="PTHR44688:SF16">
    <property type="entry name" value="DNA-BINDING TRANSCRIPTIONAL ACTIVATOR DEVR_DOSR"/>
    <property type="match status" value="1"/>
</dbReference>
<dbReference type="InterPro" id="IPR036388">
    <property type="entry name" value="WH-like_DNA-bd_sf"/>
</dbReference>
<gene>
    <name evidence="6" type="ORF">HK107_12785</name>
</gene>
<dbReference type="PANTHER" id="PTHR44688">
    <property type="entry name" value="DNA-BINDING TRANSCRIPTIONAL ACTIVATOR DEVR_DOSR"/>
    <property type="match status" value="1"/>
</dbReference>
<dbReference type="InterPro" id="IPR000792">
    <property type="entry name" value="Tscrpt_reg_LuxR_C"/>
</dbReference>
<dbReference type="SUPFAM" id="SSF46894">
    <property type="entry name" value="C-terminal effector domain of the bipartite response regulators"/>
    <property type="match status" value="1"/>
</dbReference>
<dbReference type="EMBL" id="JABFCX010000003">
    <property type="protein sequence ID" value="NNU17200.1"/>
    <property type="molecule type" value="Genomic_DNA"/>
</dbReference>
<keyword evidence="4" id="KW-0472">Membrane</keyword>
<feature type="transmembrane region" description="Helical" evidence="4">
    <location>
        <begin position="6"/>
        <end position="23"/>
    </location>
</feature>
<keyword evidence="3" id="KW-0804">Transcription</keyword>
<dbReference type="CDD" id="cd06170">
    <property type="entry name" value="LuxR_C_like"/>
    <property type="match status" value="1"/>
</dbReference>
<dbReference type="Pfam" id="PF00196">
    <property type="entry name" value="GerE"/>
    <property type="match status" value="1"/>
</dbReference>
<name>A0A7Y3RNF1_9PROT</name>
<evidence type="ECO:0000256" key="1">
    <source>
        <dbReference type="ARBA" id="ARBA00023015"/>
    </source>
</evidence>
<evidence type="ECO:0000313" key="6">
    <source>
        <dbReference type="EMBL" id="NNU17200.1"/>
    </source>
</evidence>
<keyword evidence="1" id="KW-0805">Transcription regulation</keyword>
<evidence type="ECO:0000256" key="4">
    <source>
        <dbReference type="SAM" id="Phobius"/>
    </source>
</evidence>
<dbReference type="SMART" id="SM00421">
    <property type="entry name" value="HTH_LUXR"/>
    <property type="match status" value="1"/>
</dbReference>
<accession>A0A7Y3RNF1</accession>
<feature type="domain" description="HTH luxR-type" evidence="5">
    <location>
        <begin position="40"/>
        <end position="105"/>
    </location>
</feature>
<evidence type="ECO:0000256" key="2">
    <source>
        <dbReference type="ARBA" id="ARBA00023125"/>
    </source>
</evidence>
<keyword evidence="2" id="KW-0238">DNA-binding</keyword>
<dbReference type="PRINTS" id="PR00038">
    <property type="entry name" value="HTHLUXR"/>
</dbReference>
<dbReference type="PROSITE" id="PS00622">
    <property type="entry name" value="HTH_LUXR_1"/>
    <property type="match status" value="1"/>
</dbReference>
<protein>
    <submittedName>
        <fullName evidence="6">Response regulator transcription factor</fullName>
    </submittedName>
</protein>
<keyword evidence="4" id="KW-1133">Transmembrane helix</keyword>
<organism evidence="6 7">
    <name type="scientific">Parvularcula mediterranea</name>
    <dbReference type="NCBI Taxonomy" id="2732508"/>
    <lineage>
        <taxon>Bacteria</taxon>
        <taxon>Pseudomonadati</taxon>
        <taxon>Pseudomonadota</taxon>
        <taxon>Alphaproteobacteria</taxon>
        <taxon>Parvularculales</taxon>
        <taxon>Parvularculaceae</taxon>
        <taxon>Parvularcula</taxon>
    </lineage>
</organism>
<dbReference type="PROSITE" id="PS50043">
    <property type="entry name" value="HTH_LUXR_2"/>
    <property type="match status" value="1"/>
</dbReference>
<evidence type="ECO:0000313" key="7">
    <source>
        <dbReference type="Proteomes" id="UP000536835"/>
    </source>
</evidence>